<evidence type="ECO:0000256" key="3">
    <source>
        <dbReference type="ARBA" id="ARBA00023239"/>
    </source>
</evidence>
<dbReference type="Proteomes" id="UP000282892">
    <property type="component" value="Chromosome"/>
</dbReference>
<evidence type="ECO:0000256" key="2">
    <source>
        <dbReference type="ARBA" id="ARBA00022898"/>
    </source>
</evidence>
<dbReference type="GO" id="GO:0003941">
    <property type="term" value="F:L-serine ammonia-lyase activity"/>
    <property type="evidence" value="ECO:0007669"/>
    <property type="project" value="TreeGrafter"/>
</dbReference>
<sequence>MKYSYVSHLFCPKCDCTYGVQDRHQLCQCGSPLLVAYDMEELKRDFHADVLKERSPDLWRYHELLPVIDEKNVVSLGEGMTPMLKMSTLGTDMGLQNLYMKDEGLIPSGSFKSRGAAVGVSKAKELGVERIAMPTNGNAGAAWSLYCARAGLQSTIVMPLDAPEITRKECLAAGAELYLVDGLIGDAGKIVGQAVADYGFFDASTLKEPYRIEGKKTMGLEIAEQFHWEVPDVILYPTGGGVGLIGIFKALRELQTLGWIDSEKMPRLVAVQAEGCAPIVKAWEEGGTSAEPWENPSTIAFGINVAKALGDFLILDAIKQSNGCAISVSDELIMQELKTAAVCEGAFICPEGAAAFAAARTLRKNGWIGPDERVVVLNTGAGIKYPDTIEVNVPILSREDQIHRPN</sequence>
<dbReference type="KEGG" id="nmk:CHR53_13770"/>
<organism evidence="5 6">
    <name type="scientific">Neobacillus mesonae</name>
    <dbReference type="NCBI Taxonomy" id="1193713"/>
    <lineage>
        <taxon>Bacteria</taxon>
        <taxon>Bacillati</taxon>
        <taxon>Bacillota</taxon>
        <taxon>Bacilli</taxon>
        <taxon>Bacillales</taxon>
        <taxon>Bacillaceae</taxon>
        <taxon>Neobacillus</taxon>
    </lineage>
</organism>
<dbReference type="PANTHER" id="PTHR48078">
    <property type="entry name" value="THREONINE DEHYDRATASE, MITOCHONDRIAL-RELATED"/>
    <property type="match status" value="1"/>
</dbReference>
<evidence type="ECO:0000256" key="1">
    <source>
        <dbReference type="ARBA" id="ARBA00001933"/>
    </source>
</evidence>
<dbReference type="EC" id="4.2.3.1" evidence="5"/>
<keyword evidence="2" id="KW-0663">Pyridoxal phosphate</keyword>
<name>A0A3T0HZ20_9BACI</name>
<evidence type="ECO:0000313" key="5">
    <source>
        <dbReference type="EMBL" id="AZU62267.1"/>
    </source>
</evidence>
<dbReference type="Pfam" id="PF00291">
    <property type="entry name" value="PALP"/>
    <property type="match status" value="1"/>
</dbReference>
<proteinExistence type="predicted"/>
<keyword evidence="3 5" id="KW-0456">Lyase</keyword>
<dbReference type="GO" id="GO:0030170">
    <property type="term" value="F:pyridoxal phosphate binding"/>
    <property type="evidence" value="ECO:0007669"/>
    <property type="project" value="InterPro"/>
</dbReference>
<reference evidence="5 6" key="1">
    <citation type="submission" date="2017-07" db="EMBL/GenBank/DDBJ databases">
        <title>The complete genome sequence of Bacillus mesonae strain H20-5, an efficient strain improving plant abiotic stress resistance.</title>
        <authorList>
            <person name="Kim S.Y."/>
            <person name="Song H."/>
            <person name="Sang M.K."/>
            <person name="Weon H.-Y."/>
            <person name="Song J."/>
        </authorList>
    </citation>
    <scope>NUCLEOTIDE SEQUENCE [LARGE SCALE GENOMIC DNA]</scope>
    <source>
        <strain evidence="5 6">H20-5</strain>
    </source>
</reference>
<dbReference type="InterPro" id="IPR000634">
    <property type="entry name" value="Ser/Thr_deHydtase_PyrdxlP-BS"/>
</dbReference>
<dbReference type="PROSITE" id="PS00165">
    <property type="entry name" value="DEHYDRATASE_SER_THR"/>
    <property type="match status" value="1"/>
</dbReference>
<dbReference type="GO" id="GO:0004795">
    <property type="term" value="F:threonine synthase activity"/>
    <property type="evidence" value="ECO:0007669"/>
    <property type="project" value="UniProtKB-EC"/>
</dbReference>
<dbReference type="CDD" id="cd01563">
    <property type="entry name" value="Thr-synth_1"/>
    <property type="match status" value="1"/>
</dbReference>
<dbReference type="OrthoDB" id="9778118at2"/>
<dbReference type="STRING" id="1193713.GCA_001636315_05191"/>
<dbReference type="InterPro" id="IPR050147">
    <property type="entry name" value="Ser/Thr_Dehydratase"/>
</dbReference>
<dbReference type="InterPro" id="IPR036052">
    <property type="entry name" value="TrpB-like_PALP_sf"/>
</dbReference>
<dbReference type="SUPFAM" id="SSF53686">
    <property type="entry name" value="Tryptophan synthase beta subunit-like PLP-dependent enzymes"/>
    <property type="match status" value="1"/>
</dbReference>
<keyword evidence="6" id="KW-1185">Reference proteome</keyword>
<protein>
    <submittedName>
        <fullName evidence="5">Threonine synthase</fullName>
        <ecNumber evidence="5">4.2.3.1</ecNumber>
    </submittedName>
</protein>
<feature type="domain" description="Tryptophan synthase beta chain-like PALP" evidence="4">
    <location>
        <begin position="74"/>
        <end position="380"/>
    </location>
</feature>
<comment type="cofactor">
    <cofactor evidence="1">
        <name>pyridoxal 5'-phosphate</name>
        <dbReference type="ChEBI" id="CHEBI:597326"/>
    </cofactor>
</comment>
<dbReference type="Gene3D" id="3.40.50.1100">
    <property type="match status" value="2"/>
</dbReference>
<dbReference type="InterPro" id="IPR001926">
    <property type="entry name" value="TrpB-like_PALP"/>
</dbReference>
<accession>A0A3T0HZ20</accession>
<dbReference type="EMBL" id="CP022572">
    <property type="protein sequence ID" value="AZU62267.1"/>
    <property type="molecule type" value="Genomic_DNA"/>
</dbReference>
<dbReference type="GO" id="GO:0006565">
    <property type="term" value="P:L-serine catabolic process"/>
    <property type="evidence" value="ECO:0007669"/>
    <property type="project" value="TreeGrafter"/>
</dbReference>
<dbReference type="PANTHER" id="PTHR48078:SF6">
    <property type="entry name" value="L-THREONINE DEHYDRATASE CATABOLIC TDCB"/>
    <property type="match status" value="1"/>
</dbReference>
<dbReference type="NCBIfam" id="NF006050">
    <property type="entry name" value="PRK08197.1"/>
    <property type="match status" value="1"/>
</dbReference>
<dbReference type="AlphaFoldDB" id="A0A3T0HZ20"/>
<dbReference type="RefSeq" id="WP_066399129.1">
    <property type="nucleotide sequence ID" value="NZ_CP022572.1"/>
</dbReference>
<dbReference type="GO" id="GO:0004794">
    <property type="term" value="F:threonine deaminase activity"/>
    <property type="evidence" value="ECO:0007669"/>
    <property type="project" value="TreeGrafter"/>
</dbReference>
<dbReference type="GO" id="GO:0009097">
    <property type="term" value="P:isoleucine biosynthetic process"/>
    <property type="evidence" value="ECO:0007669"/>
    <property type="project" value="TreeGrafter"/>
</dbReference>
<evidence type="ECO:0000259" key="4">
    <source>
        <dbReference type="Pfam" id="PF00291"/>
    </source>
</evidence>
<gene>
    <name evidence="5" type="ORF">CHR53_13770</name>
</gene>
<evidence type="ECO:0000313" key="6">
    <source>
        <dbReference type="Proteomes" id="UP000282892"/>
    </source>
</evidence>
<dbReference type="GO" id="GO:0006567">
    <property type="term" value="P:L-threonine catabolic process"/>
    <property type="evidence" value="ECO:0007669"/>
    <property type="project" value="TreeGrafter"/>
</dbReference>